<dbReference type="AlphaFoldDB" id="A0A955I242"/>
<evidence type="ECO:0000256" key="1">
    <source>
        <dbReference type="ARBA" id="ARBA00001933"/>
    </source>
</evidence>
<dbReference type="InterPro" id="IPR010970">
    <property type="entry name" value="Cys_dSase_SufS"/>
</dbReference>
<evidence type="ECO:0000256" key="2">
    <source>
        <dbReference type="ARBA" id="ARBA00010447"/>
    </source>
</evidence>
<evidence type="ECO:0000256" key="4">
    <source>
        <dbReference type="ARBA" id="ARBA00022679"/>
    </source>
</evidence>
<dbReference type="Proteomes" id="UP000741282">
    <property type="component" value="Unassembled WGS sequence"/>
</dbReference>
<dbReference type="InterPro" id="IPR015422">
    <property type="entry name" value="PyrdxlP-dep_Trfase_small"/>
</dbReference>
<dbReference type="Gene3D" id="3.90.1150.10">
    <property type="entry name" value="Aspartate Aminotransferase, domain 1"/>
    <property type="match status" value="1"/>
</dbReference>
<comment type="caution">
    <text evidence="10">The sequence shown here is derived from an EMBL/GenBank/DDBJ whole genome shotgun (WGS) entry which is preliminary data.</text>
</comment>
<name>A0A955I242_9BACT</name>
<comment type="similarity">
    <text evidence="2 8">Belongs to the class-V pyridoxal-phosphate-dependent aminotransferase family. Csd subfamily.</text>
</comment>
<dbReference type="GO" id="GO:0006534">
    <property type="term" value="P:cysteine metabolic process"/>
    <property type="evidence" value="ECO:0007669"/>
    <property type="project" value="UniProtKB-UniRule"/>
</dbReference>
<dbReference type="SUPFAM" id="SSF53383">
    <property type="entry name" value="PLP-dependent transferases"/>
    <property type="match status" value="1"/>
</dbReference>
<dbReference type="NCBIfam" id="TIGR01979">
    <property type="entry name" value="sufS"/>
    <property type="match status" value="1"/>
</dbReference>
<evidence type="ECO:0000259" key="9">
    <source>
        <dbReference type="Pfam" id="PF00266"/>
    </source>
</evidence>
<dbReference type="EC" id="2.8.1.7" evidence="3 8"/>
<feature type="domain" description="Aminotransferase class V" evidence="9">
    <location>
        <begin position="21"/>
        <end position="396"/>
    </location>
</feature>
<dbReference type="GO" id="GO:0030170">
    <property type="term" value="F:pyridoxal phosphate binding"/>
    <property type="evidence" value="ECO:0007669"/>
    <property type="project" value="UniProtKB-UniRule"/>
</dbReference>
<accession>A0A955I242</accession>
<dbReference type="InterPro" id="IPR020578">
    <property type="entry name" value="Aminotrans_V_PyrdxlP_BS"/>
</dbReference>
<gene>
    <name evidence="10" type="ORF">KC685_04210</name>
</gene>
<reference evidence="10" key="2">
    <citation type="journal article" date="2021" name="Microbiome">
        <title>Successional dynamics and alternative stable states in a saline activated sludge microbial community over 9 years.</title>
        <authorList>
            <person name="Wang Y."/>
            <person name="Ye J."/>
            <person name="Ju F."/>
            <person name="Liu L."/>
            <person name="Boyd J.A."/>
            <person name="Deng Y."/>
            <person name="Parks D.H."/>
            <person name="Jiang X."/>
            <person name="Yin X."/>
            <person name="Woodcroft B.J."/>
            <person name="Tyson G.W."/>
            <person name="Hugenholtz P."/>
            <person name="Polz M.F."/>
            <person name="Zhang T."/>
        </authorList>
    </citation>
    <scope>NUCLEOTIDE SEQUENCE</scope>
    <source>
        <strain evidence="10">HKST-UBA17</strain>
    </source>
</reference>
<organism evidence="10 11">
    <name type="scientific">Candidatus Dojkabacteria bacterium</name>
    <dbReference type="NCBI Taxonomy" id="2099670"/>
    <lineage>
        <taxon>Bacteria</taxon>
        <taxon>Candidatus Dojkabacteria</taxon>
    </lineage>
</organism>
<dbReference type="InterPro" id="IPR000192">
    <property type="entry name" value="Aminotrans_V_dom"/>
</dbReference>
<evidence type="ECO:0000313" key="11">
    <source>
        <dbReference type="Proteomes" id="UP000741282"/>
    </source>
</evidence>
<dbReference type="Pfam" id="PF00266">
    <property type="entry name" value="Aminotran_5"/>
    <property type="match status" value="1"/>
</dbReference>
<evidence type="ECO:0000256" key="8">
    <source>
        <dbReference type="RuleBase" id="RU004506"/>
    </source>
</evidence>
<dbReference type="InterPro" id="IPR015421">
    <property type="entry name" value="PyrdxlP-dep_Trfase_major"/>
</dbReference>
<dbReference type="GO" id="GO:0031071">
    <property type="term" value="F:cysteine desulfurase activity"/>
    <property type="evidence" value="ECO:0007669"/>
    <property type="project" value="UniProtKB-UniRule"/>
</dbReference>
<dbReference type="CDD" id="cd06453">
    <property type="entry name" value="SufS_like"/>
    <property type="match status" value="1"/>
</dbReference>
<comment type="catalytic activity">
    <reaction evidence="6 8">
        <text>(sulfur carrier)-H + L-cysteine = (sulfur carrier)-SH + L-alanine</text>
        <dbReference type="Rhea" id="RHEA:43892"/>
        <dbReference type="Rhea" id="RHEA-COMP:14737"/>
        <dbReference type="Rhea" id="RHEA-COMP:14739"/>
        <dbReference type="ChEBI" id="CHEBI:29917"/>
        <dbReference type="ChEBI" id="CHEBI:35235"/>
        <dbReference type="ChEBI" id="CHEBI:57972"/>
        <dbReference type="ChEBI" id="CHEBI:64428"/>
        <dbReference type="EC" id="2.8.1.7"/>
    </reaction>
</comment>
<keyword evidence="5 8" id="KW-0663">Pyridoxal phosphate</keyword>
<proteinExistence type="inferred from homology"/>
<keyword evidence="4 8" id="KW-0808">Transferase</keyword>
<evidence type="ECO:0000313" key="10">
    <source>
        <dbReference type="EMBL" id="MCA9377096.1"/>
    </source>
</evidence>
<dbReference type="PANTHER" id="PTHR43586">
    <property type="entry name" value="CYSTEINE DESULFURASE"/>
    <property type="match status" value="1"/>
</dbReference>
<dbReference type="Gene3D" id="3.40.640.10">
    <property type="entry name" value="Type I PLP-dependent aspartate aminotransferase-like (Major domain)"/>
    <property type="match status" value="1"/>
</dbReference>
<dbReference type="PANTHER" id="PTHR43586:SF8">
    <property type="entry name" value="CYSTEINE DESULFURASE 1, CHLOROPLASTIC"/>
    <property type="match status" value="1"/>
</dbReference>
<dbReference type="EMBL" id="JAGQLN010000017">
    <property type="protein sequence ID" value="MCA9377096.1"/>
    <property type="molecule type" value="Genomic_DNA"/>
</dbReference>
<comment type="function">
    <text evidence="8">Catalyzes the removal of elemental sulfur and selenium atoms from L-cysteine, L-cystine, L-selenocysteine, and L-selenocystine to produce L-alanine.</text>
</comment>
<evidence type="ECO:0000256" key="5">
    <source>
        <dbReference type="ARBA" id="ARBA00022898"/>
    </source>
</evidence>
<comment type="cofactor">
    <cofactor evidence="1 7">
        <name>pyridoxal 5'-phosphate</name>
        <dbReference type="ChEBI" id="CHEBI:597326"/>
    </cofactor>
</comment>
<reference evidence="10" key="1">
    <citation type="submission" date="2020-04" db="EMBL/GenBank/DDBJ databases">
        <authorList>
            <person name="Zhang T."/>
        </authorList>
    </citation>
    <scope>NUCLEOTIDE SEQUENCE</scope>
    <source>
        <strain evidence="10">HKST-UBA17</strain>
    </source>
</reference>
<evidence type="ECO:0000256" key="6">
    <source>
        <dbReference type="ARBA" id="ARBA00050776"/>
    </source>
</evidence>
<evidence type="ECO:0000256" key="7">
    <source>
        <dbReference type="RuleBase" id="RU004504"/>
    </source>
</evidence>
<sequence>MDDIRSQFPILQREVNGKQLVYLDNAATTQKPKQVIDSITNYYTNYNANVHRGLHTLSTEATNAYEEAHRKAADLIGATPEEVFFVSNATEGLNFICNTVAEQGLEEGDVVVITEMEHHSNIVPWQMASRRKKFKLEWIPVTESASGLDLSYLEFLVRKYREKLKLISFVHISNVLGVKTDVKKVVEIAKTVGALTVLDATQTVAHTQIDVGELDIDYLVFSGHKMFGPTGIGVVYGKHELLEETEPWLGGGDMISKVWKNGAEWAELPWRFEAGTPNIAGGVGLMSAIDWMANNLLMTQVEAHEKALTKIAVEGLKRDSRIKIFGPDDADKRNSLVSFVVNGMHPHDVSSMLDEYGIAVRAGYHCAEPLHKRFNMQPTVRASFSVYNTEDEVKYFLEILDKVISEFVG</sequence>
<dbReference type="InterPro" id="IPR015424">
    <property type="entry name" value="PyrdxlP-dep_Trfase"/>
</dbReference>
<protein>
    <recommendedName>
        <fullName evidence="3 8">Cysteine desulfurase</fullName>
        <ecNumber evidence="3 8">2.8.1.7</ecNumber>
    </recommendedName>
</protein>
<evidence type="ECO:0000256" key="3">
    <source>
        <dbReference type="ARBA" id="ARBA00012239"/>
    </source>
</evidence>
<dbReference type="PROSITE" id="PS00595">
    <property type="entry name" value="AA_TRANSFER_CLASS_5"/>
    <property type="match status" value="1"/>
</dbReference>